<keyword evidence="7" id="KW-0653">Protein transport</keyword>
<dbReference type="GeneID" id="97764207"/>
<feature type="domain" description="GspL cytoplasmic actin-ATPase-like" evidence="11">
    <location>
        <begin position="13"/>
        <end position="237"/>
    </location>
</feature>
<dbReference type="CDD" id="cd24017">
    <property type="entry name" value="ASKHA_T2SSL_N"/>
    <property type="match status" value="1"/>
</dbReference>
<organism evidence="13 14">
    <name type="scientific">Lonsdalea quercina</name>
    <dbReference type="NCBI Taxonomy" id="71657"/>
    <lineage>
        <taxon>Bacteria</taxon>
        <taxon>Pseudomonadati</taxon>
        <taxon>Pseudomonadota</taxon>
        <taxon>Gammaproteobacteria</taxon>
        <taxon>Enterobacterales</taxon>
        <taxon>Pectobacteriaceae</taxon>
        <taxon>Lonsdalea</taxon>
    </lineage>
</organism>
<keyword evidence="9" id="KW-0472">Membrane</keyword>
<comment type="subcellular location">
    <subcellularLocation>
        <location evidence="1">Cell inner membrane</location>
        <topology evidence="1">Single-pass membrane protein</topology>
    </subcellularLocation>
</comment>
<sequence>MSNRMPAGEIRHLTLRLGAEDDPQVEWLIATSSPFYVLTQGIGTLDQLRAELARYPVNSARVWAPATAMAFHRVTLPRRTQRHWRQAIPFMLEEQLASDIEQLHFAVVARQGERFTVAVMQKTLMARWVAQCQSIGVRIDAILPDVLALTLAEEGWSAVLHRQTWLFRTAIGAGMAAEEAWCQTLLDSHDTRPVIYSYSSLPAGVENWRALPEASLMTMAADAPAMPGADLRQGDFAVGEPWREAVAPWRGVIAAAGLYLLALTGSSLWDHYQLYRQAAFWREESVRVYRALFPDDKVVVNPRAQMQQHLRAAGSGNPAASLAAHVGRLQQLVSRHDGLQLITLGYDRRRGELRLQLHAASFVQMEQFRQQASAYYDIPPGEMKQERDHTEGQLVLRSKL</sequence>
<dbReference type="AlphaFoldDB" id="A0A1H3ZTB5"/>
<dbReference type="Pfam" id="PF05134">
    <property type="entry name" value="T2SSL"/>
    <property type="match status" value="1"/>
</dbReference>
<evidence type="ECO:0000256" key="9">
    <source>
        <dbReference type="ARBA" id="ARBA00023136"/>
    </source>
</evidence>
<keyword evidence="5" id="KW-0997">Cell inner membrane</keyword>
<keyword evidence="8" id="KW-1133">Transmembrane helix</keyword>
<keyword evidence="3" id="KW-0813">Transport</keyword>
<evidence type="ECO:0000256" key="10">
    <source>
        <dbReference type="SAM" id="MobiDB-lite"/>
    </source>
</evidence>
<dbReference type="SUPFAM" id="SSF53067">
    <property type="entry name" value="Actin-like ATPase domain"/>
    <property type="match status" value="2"/>
</dbReference>
<evidence type="ECO:0000256" key="4">
    <source>
        <dbReference type="ARBA" id="ARBA00022475"/>
    </source>
</evidence>
<proteinExistence type="inferred from homology"/>
<dbReference type="InterPro" id="IPR025691">
    <property type="entry name" value="GspL_pp_dom"/>
</dbReference>
<dbReference type="RefSeq" id="WP_074728164.1">
    <property type="nucleotide sequence ID" value="NZ_FNQS01000003.1"/>
</dbReference>
<dbReference type="GO" id="GO:0015627">
    <property type="term" value="C:type II protein secretion system complex"/>
    <property type="evidence" value="ECO:0007669"/>
    <property type="project" value="InterPro"/>
</dbReference>
<evidence type="ECO:0000313" key="13">
    <source>
        <dbReference type="EMBL" id="SEA26939.1"/>
    </source>
</evidence>
<keyword evidence="4" id="KW-1003">Cell membrane</keyword>
<evidence type="ECO:0000256" key="3">
    <source>
        <dbReference type="ARBA" id="ARBA00022448"/>
    </source>
</evidence>
<dbReference type="NCBIfam" id="TIGR01709">
    <property type="entry name" value="typeII_sec_gspL"/>
    <property type="match status" value="1"/>
</dbReference>
<evidence type="ECO:0000313" key="14">
    <source>
        <dbReference type="Proteomes" id="UP000187280"/>
    </source>
</evidence>
<dbReference type="Pfam" id="PF12693">
    <property type="entry name" value="GspL_C"/>
    <property type="match status" value="1"/>
</dbReference>
<feature type="region of interest" description="Disordered" evidence="10">
    <location>
        <begin position="381"/>
        <end position="400"/>
    </location>
</feature>
<evidence type="ECO:0000256" key="5">
    <source>
        <dbReference type="ARBA" id="ARBA00022519"/>
    </source>
</evidence>
<dbReference type="InterPro" id="IPR007812">
    <property type="entry name" value="T2SS_protein-GspL"/>
</dbReference>
<protein>
    <submittedName>
        <fullName evidence="13">General secretion pathway protein L</fullName>
    </submittedName>
</protein>
<dbReference type="Gene3D" id="3.30.420.380">
    <property type="match status" value="1"/>
</dbReference>
<name>A0A1H3ZTB5_9GAMM</name>
<evidence type="ECO:0000256" key="6">
    <source>
        <dbReference type="ARBA" id="ARBA00022692"/>
    </source>
</evidence>
<dbReference type="GO" id="GO:0015628">
    <property type="term" value="P:protein secretion by the type II secretion system"/>
    <property type="evidence" value="ECO:0007669"/>
    <property type="project" value="InterPro"/>
</dbReference>
<dbReference type="InterPro" id="IPR024230">
    <property type="entry name" value="GspL_cyto_dom"/>
</dbReference>
<dbReference type="InterPro" id="IPR043129">
    <property type="entry name" value="ATPase_NBD"/>
</dbReference>
<dbReference type="Gene3D" id="3.30.420.370">
    <property type="match status" value="1"/>
</dbReference>
<dbReference type="eggNOG" id="COG3297">
    <property type="taxonomic scope" value="Bacteria"/>
</dbReference>
<evidence type="ECO:0000259" key="11">
    <source>
        <dbReference type="Pfam" id="PF05134"/>
    </source>
</evidence>
<dbReference type="Gene3D" id="3.30.1360.100">
    <property type="entry name" value="General secretion pathway protein M, EpsM"/>
    <property type="match status" value="1"/>
</dbReference>
<accession>A0A1H3ZTB5</accession>
<gene>
    <name evidence="13" type="ORF">SAMN02982996_01308</name>
</gene>
<reference evidence="13 14" key="1">
    <citation type="submission" date="2016-10" db="EMBL/GenBank/DDBJ databases">
        <authorList>
            <person name="de Groot N.N."/>
        </authorList>
    </citation>
    <scope>NUCLEOTIDE SEQUENCE [LARGE SCALE GENOMIC DNA]</scope>
    <source>
        <strain evidence="13 14">ATCC 29281</strain>
    </source>
</reference>
<evidence type="ECO:0000256" key="1">
    <source>
        <dbReference type="ARBA" id="ARBA00004377"/>
    </source>
</evidence>
<dbReference type="GO" id="GO:0009276">
    <property type="term" value="C:Gram-negative-bacterium-type cell wall"/>
    <property type="evidence" value="ECO:0007669"/>
    <property type="project" value="InterPro"/>
</dbReference>
<evidence type="ECO:0000256" key="8">
    <source>
        <dbReference type="ARBA" id="ARBA00022989"/>
    </source>
</evidence>
<comment type="similarity">
    <text evidence="2">Belongs to the GSP L family.</text>
</comment>
<feature type="domain" description="GspL periplasmic" evidence="12">
    <location>
        <begin position="245"/>
        <end position="398"/>
    </location>
</feature>
<dbReference type="Proteomes" id="UP000187280">
    <property type="component" value="Unassembled WGS sequence"/>
</dbReference>
<dbReference type="EMBL" id="FNQS01000003">
    <property type="protein sequence ID" value="SEA26939.1"/>
    <property type="molecule type" value="Genomic_DNA"/>
</dbReference>
<dbReference type="GO" id="GO:0005886">
    <property type="term" value="C:plasma membrane"/>
    <property type="evidence" value="ECO:0007669"/>
    <property type="project" value="UniProtKB-SubCell"/>
</dbReference>
<keyword evidence="14" id="KW-1185">Reference proteome</keyword>
<dbReference type="STRING" id="71657.SAMN02982996_01308"/>
<keyword evidence="6" id="KW-0812">Transmembrane</keyword>
<evidence type="ECO:0000256" key="2">
    <source>
        <dbReference type="ARBA" id="ARBA00005318"/>
    </source>
</evidence>
<evidence type="ECO:0000256" key="7">
    <source>
        <dbReference type="ARBA" id="ARBA00022927"/>
    </source>
</evidence>
<evidence type="ECO:0000259" key="12">
    <source>
        <dbReference type="Pfam" id="PF12693"/>
    </source>
</evidence>